<sequence length="112" mass="11973">RPPPSGNDTSRAPRTFSPLDQRRPPTPLLLPPPLVHPRALALPPPPPPTRKRKTPSQTSSRSAPDSPTLLSPRGPPGNGAFSSPCRTCQYTEEAQSSCVFRNIMNNAAGETA</sequence>
<dbReference type="Gene3D" id="2.20.25.10">
    <property type="match status" value="1"/>
</dbReference>
<feature type="region of interest" description="Disordered" evidence="1">
    <location>
        <begin position="1"/>
        <end position="84"/>
    </location>
</feature>
<name>A0A2N3N385_9PEZI</name>
<feature type="compositionally biased region" description="Polar residues" evidence="1">
    <location>
        <begin position="1"/>
        <end position="12"/>
    </location>
</feature>
<gene>
    <name evidence="2" type="ORF">jhhlp_006695</name>
</gene>
<feature type="compositionally biased region" description="Polar residues" evidence="1">
    <location>
        <begin position="56"/>
        <end position="69"/>
    </location>
</feature>
<organism evidence="2 3">
    <name type="scientific">Lomentospora prolificans</name>
    <dbReference type="NCBI Taxonomy" id="41688"/>
    <lineage>
        <taxon>Eukaryota</taxon>
        <taxon>Fungi</taxon>
        <taxon>Dikarya</taxon>
        <taxon>Ascomycota</taxon>
        <taxon>Pezizomycotina</taxon>
        <taxon>Sordariomycetes</taxon>
        <taxon>Hypocreomycetidae</taxon>
        <taxon>Microascales</taxon>
        <taxon>Microascaceae</taxon>
        <taxon>Lomentospora</taxon>
    </lineage>
</organism>
<dbReference type="Proteomes" id="UP000233524">
    <property type="component" value="Unassembled WGS sequence"/>
</dbReference>
<proteinExistence type="predicted"/>
<keyword evidence="3" id="KW-1185">Reference proteome</keyword>
<dbReference type="VEuPathDB" id="FungiDB:jhhlp_006695"/>
<comment type="caution">
    <text evidence="2">The sequence shown here is derived from an EMBL/GenBank/DDBJ whole genome shotgun (WGS) entry which is preliminary data.</text>
</comment>
<dbReference type="OrthoDB" id="282270at2759"/>
<feature type="non-terminal residue" evidence="2">
    <location>
        <position position="1"/>
    </location>
</feature>
<evidence type="ECO:0000313" key="2">
    <source>
        <dbReference type="EMBL" id="PKS06889.1"/>
    </source>
</evidence>
<protein>
    <submittedName>
        <fullName evidence="2">Uncharacterized protein</fullName>
    </submittedName>
</protein>
<feature type="compositionally biased region" description="Pro residues" evidence="1">
    <location>
        <begin position="24"/>
        <end position="35"/>
    </location>
</feature>
<dbReference type="EMBL" id="NLAX01000708">
    <property type="protein sequence ID" value="PKS06889.1"/>
    <property type="molecule type" value="Genomic_DNA"/>
</dbReference>
<evidence type="ECO:0000256" key="1">
    <source>
        <dbReference type="SAM" id="MobiDB-lite"/>
    </source>
</evidence>
<dbReference type="AlphaFoldDB" id="A0A2N3N385"/>
<evidence type="ECO:0000313" key="3">
    <source>
        <dbReference type="Proteomes" id="UP000233524"/>
    </source>
</evidence>
<accession>A0A2N3N385</accession>
<feature type="non-terminal residue" evidence="2">
    <location>
        <position position="112"/>
    </location>
</feature>
<reference evidence="2 3" key="1">
    <citation type="journal article" date="2017" name="G3 (Bethesda)">
        <title>First Draft Genome Sequence of the Pathogenic Fungus Lomentospora prolificans (Formerly Scedosporium prolificans).</title>
        <authorList>
            <person name="Luo R."/>
            <person name="Zimin A."/>
            <person name="Workman R."/>
            <person name="Fan Y."/>
            <person name="Pertea G."/>
            <person name="Grossman N."/>
            <person name="Wear M.P."/>
            <person name="Jia B."/>
            <person name="Miller H."/>
            <person name="Casadevall A."/>
            <person name="Timp W."/>
            <person name="Zhang S.X."/>
            <person name="Salzberg S.L."/>
        </authorList>
    </citation>
    <scope>NUCLEOTIDE SEQUENCE [LARGE SCALE GENOMIC DNA]</scope>
    <source>
        <strain evidence="2 3">JHH-5317</strain>
    </source>
</reference>
<dbReference type="InParanoid" id="A0A2N3N385"/>
<dbReference type="STRING" id="41688.A0A2N3N385"/>